<evidence type="ECO:0000256" key="2">
    <source>
        <dbReference type="ARBA" id="ARBA00022475"/>
    </source>
</evidence>
<reference evidence="10 11" key="1">
    <citation type="submission" date="2020-08" db="EMBL/GenBank/DDBJ databases">
        <title>Genomic Encyclopedia of Type Strains, Phase IV (KMG-IV): sequencing the most valuable type-strain genomes for metagenomic binning, comparative biology and taxonomic classification.</title>
        <authorList>
            <person name="Goeker M."/>
        </authorList>
    </citation>
    <scope>NUCLEOTIDE SEQUENCE [LARGE SCALE GENOMIC DNA]</scope>
    <source>
        <strain evidence="10 11">DSM 25481</strain>
    </source>
</reference>
<dbReference type="InterPro" id="IPR035952">
    <property type="entry name" value="Rhomboid-like_sf"/>
</dbReference>
<gene>
    <name evidence="10" type="ORF">GGR24_000601</name>
</gene>
<dbReference type="SUPFAM" id="SSF144091">
    <property type="entry name" value="Rhomboid-like"/>
    <property type="match status" value="1"/>
</dbReference>
<evidence type="ECO:0000256" key="6">
    <source>
        <dbReference type="ARBA" id="ARBA00023136"/>
    </source>
</evidence>
<evidence type="ECO:0000256" key="3">
    <source>
        <dbReference type="ARBA" id="ARBA00022519"/>
    </source>
</evidence>
<dbReference type="PANTHER" id="PTHR43066:SF26">
    <property type="entry name" value="RHOMBOID PROTEASE GLPG"/>
    <property type="match status" value="1"/>
</dbReference>
<keyword evidence="10" id="KW-0645">Protease</keyword>
<dbReference type="EMBL" id="JACIDR010000001">
    <property type="protein sequence ID" value="MBB3971968.1"/>
    <property type="molecule type" value="Genomic_DNA"/>
</dbReference>
<evidence type="ECO:0000313" key="10">
    <source>
        <dbReference type="EMBL" id="MBB3971968.1"/>
    </source>
</evidence>
<keyword evidence="6 8" id="KW-0472">Membrane</keyword>
<dbReference type="AlphaFoldDB" id="A0A7W6D2H3"/>
<dbReference type="Proteomes" id="UP000528964">
    <property type="component" value="Unassembled WGS sequence"/>
</dbReference>
<dbReference type="Gene3D" id="1.20.1540.10">
    <property type="entry name" value="Rhomboid-like"/>
    <property type="match status" value="1"/>
</dbReference>
<evidence type="ECO:0000256" key="4">
    <source>
        <dbReference type="ARBA" id="ARBA00022692"/>
    </source>
</evidence>
<comment type="caution">
    <text evidence="10">The sequence shown here is derived from an EMBL/GenBank/DDBJ whole genome shotgun (WGS) entry which is preliminary data.</text>
</comment>
<dbReference type="GO" id="GO:0016020">
    <property type="term" value="C:membrane"/>
    <property type="evidence" value="ECO:0007669"/>
    <property type="project" value="UniProtKB-SubCell"/>
</dbReference>
<evidence type="ECO:0000259" key="9">
    <source>
        <dbReference type="Pfam" id="PF01694"/>
    </source>
</evidence>
<organism evidence="10 11">
    <name type="scientific">Hansschlegelia beijingensis</name>
    <dbReference type="NCBI Taxonomy" id="1133344"/>
    <lineage>
        <taxon>Bacteria</taxon>
        <taxon>Pseudomonadati</taxon>
        <taxon>Pseudomonadota</taxon>
        <taxon>Alphaproteobacteria</taxon>
        <taxon>Hyphomicrobiales</taxon>
        <taxon>Methylopilaceae</taxon>
        <taxon>Hansschlegelia</taxon>
    </lineage>
</organism>
<dbReference type="RefSeq" id="WP_183393800.1">
    <property type="nucleotide sequence ID" value="NZ_JACIDR010000001.1"/>
</dbReference>
<dbReference type="InterPro" id="IPR022764">
    <property type="entry name" value="Peptidase_S54_rhomboid_dom"/>
</dbReference>
<feature type="region of interest" description="Disordered" evidence="7">
    <location>
        <begin position="244"/>
        <end position="269"/>
    </location>
</feature>
<feature type="transmembrane region" description="Helical" evidence="8">
    <location>
        <begin position="134"/>
        <end position="153"/>
    </location>
</feature>
<proteinExistence type="predicted"/>
<keyword evidence="2" id="KW-1003">Cell membrane</keyword>
<evidence type="ECO:0000313" key="11">
    <source>
        <dbReference type="Proteomes" id="UP000528964"/>
    </source>
</evidence>
<feature type="transmembrane region" description="Helical" evidence="8">
    <location>
        <begin position="12"/>
        <end position="32"/>
    </location>
</feature>
<keyword evidence="3" id="KW-0997">Cell inner membrane</keyword>
<feature type="transmembrane region" description="Helical" evidence="8">
    <location>
        <begin position="186"/>
        <end position="208"/>
    </location>
</feature>
<keyword evidence="10" id="KW-0378">Hydrolase</keyword>
<evidence type="ECO:0000256" key="7">
    <source>
        <dbReference type="SAM" id="MobiDB-lite"/>
    </source>
</evidence>
<feature type="transmembrane region" description="Helical" evidence="8">
    <location>
        <begin position="214"/>
        <end position="233"/>
    </location>
</feature>
<accession>A0A7W6D2H3</accession>
<feature type="transmembrane region" description="Helical" evidence="8">
    <location>
        <begin position="82"/>
        <end position="101"/>
    </location>
</feature>
<keyword evidence="11" id="KW-1185">Reference proteome</keyword>
<dbReference type="GO" id="GO:0006508">
    <property type="term" value="P:proteolysis"/>
    <property type="evidence" value="ECO:0007669"/>
    <property type="project" value="UniProtKB-KW"/>
</dbReference>
<sequence>MPREHQPAFNAPRVITVTLVVLAAIHLVRFFLSDEADLELLLRFAFIPARYDPSFPYADELLGGEGAKVWTFVTYAFLHGNLTHLVVNGVWLLAFGSALAWRFGTSRFLVFSALTAAAGAATHLALHYGEATPVIGASAAISGHTAAAMRFMFESGGPLDVFRRGGREAFLIPAEPLRTSLRRPQALIFLLVWFGGNALAGLGSTTIGMGDASIAWEAHIGGFIAGLLLFPLFDPVRRGVRPSSQETFDVLPPSRHPPHDDGTGAAGRP</sequence>
<comment type="subcellular location">
    <subcellularLocation>
        <location evidence="1">Membrane</location>
        <topology evidence="1">Multi-pass membrane protein</topology>
    </subcellularLocation>
</comment>
<name>A0A7W6D2H3_9HYPH</name>
<evidence type="ECO:0000256" key="1">
    <source>
        <dbReference type="ARBA" id="ARBA00004141"/>
    </source>
</evidence>
<feature type="domain" description="Peptidase S54 rhomboid" evidence="9">
    <location>
        <begin position="68"/>
        <end position="230"/>
    </location>
</feature>
<protein>
    <submittedName>
        <fullName evidence="10">Membrane associated rhomboid family serine protease</fullName>
    </submittedName>
</protein>
<dbReference type="PANTHER" id="PTHR43066">
    <property type="entry name" value="RHOMBOID-RELATED PROTEIN"/>
    <property type="match status" value="1"/>
</dbReference>
<keyword evidence="4 8" id="KW-0812">Transmembrane</keyword>
<keyword evidence="5 8" id="KW-1133">Transmembrane helix</keyword>
<evidence type="ECO:0000256" key="8">
    <source>
        <dbReference type="SAM" id="Phobius"/>
    </source>
</evidence>
<evidence type="ECO:0000256" key="5">
    <source>
        <dbReference type="ARBA" id="ARBA00022989"/>
    </source>
</evidence>
<feature type="transmembrane region" description="Helical" evidence="8">
    <location>
        <begin position="108"/>
        <end position="128"/>
    </location>
</feature>
<dbReference type="Pfam" id="PF01694">
    <property type="entry name" value="Rhomboid"/>
    <property type="match status" value="1"/>
</dbReference>
<dbReference type="GO" id="GO:0004252">
    <property type="term" value="F:serine-type endopeptidase activity"/>
    <property type="evidence" value="ECO:0007669"/>
    <property type="project" value="InterPro"/>
</dbReference>